<dbReference type="InterPro" id="IPR047729">
    <property type="entry name" value="Sce7726-like"/>
</dbReference>
<dbReference type="Proteomes" id="UP000319267">
    <property type="component" value="Unassembled WGS sequence"/>
</dbReference>
<organism evidence="1 2">
    <name type="scientific">Flavobacterium nitrogenifigens</name>
    <dbReference type="NCBI Taxonomy" id="1617283"/>
    <lineage>
        <taxon>Bacteria</taxon>
        <taxon>Pseudomonadati</taxon>
        <taxon>Bacteroidota</taxon>
        <taxon>Flavobacteriia</taxon>
        <taxon>Flavobacteriales</taxon>
        <taxon>Flavobacteriaceae</taxon>
        <taxon>Flavobacterium</taxon>
    </lineage>
</organism>
<evidence type="ECO:0000313" key="2">
    <source>
        <dbReference type="Proteomes" id="UP000319267"/>
    </source>
</evidence>
<proteinExistence type="predicted"/>
<gene>
    <name evidence="1" type="ORF">SAMN06265220_101101</name>
</gene>
<reference evidence="1 2" key="1">
    <citation type="submission" date="2017-05" db="EMBL/GenBank/DDBJ databases">
        <authorList>
            <person name="Varghese N."/>
            <person name="Submissions S."/>
        </authorList>
    </citation>
    <scope>NUCLEOTIDE SEQUENCE [LARGE SCALE GENOMIC DNA]</scope>
    <source>
        <strain evidence="1 2">DSM 29982</strain>
    </source>
</reference>
<evidence type="ECO:0000313" key="1">
    <source>
        <dbReference type="EMBL" id="SMO33715.1"/>
    </source>
</evidence>
<dbReference type="OrthoDB" id="128875at2"/>
<accession>A0A521AFX8</accession>
<keyword evidence="2" id="KW-1185">Reference proteome</keyword>
<sequence>MKDKIQNKDIDKMRSYSSIFSSSYFSNLLQHDDYSFIDDNILQYDQLKIGKSFKTYYEYIRYIYNELTKQYRNEYVYKNTFITELLINSYGVKNTIALSEFKVGNSIADIVLFNGTSKAFEIKTELDSRRRLNGQLMDYRKIFKECYVIIHEAFIDDYLIENDSVGVIVLERQKRSLKMREIRKAKENLEIDSDALMHCIRTEEYKTIILEYFGELPKMNSFNMFEICRELMREIPSETLHNLFIEQLKKRKSNTKNLAVFQKELRQLGLSMNINNNLHEKLLYKLNKPIPF</sequence>
<dbReference type="RefSeq" id="WP_111377843.1">
    <property type="nucleotide sequence ID" value="NZ_CP043612.1"/>
</dbReference>
<dbReference type="AlphaFoldDB" id="A0A521AFX8"/>
<dbReference type="EMBL" id="FXTQ01000001">
    <property type="protein sequence ID" value="SMO33715.1"/>
    <property type="molecule type" value="Genomic_DNA"/>
</dbReference>
<dbReference type="NCBIfam" id="NF033832">
    <property type="entry name" value="sce7726_fam"/>
    <property type="match status" value="1"/>
</dbReference>
<name>A0A521AFX8_9FLAO</name>
<evidence type="ECO:0008006" key="3">
    <source>
        <dbReference type="Google" id="ProtNLM"/>
    </source>
</evidence>
<protein>
    <recommendedName>
        <fullName evidence="3">Sce7726 family protein</fullName>
    </recommendedName>
</protein>